<dbReference type="PANTHER" id="PTHR24173:SF74">
    <property type="entry name" value="ANKYRIN REPEAT DOMAIN-CONTAINING PROTEIN 16"/>
    <property type="match status" value="1"/>
</dbReference>
<feature type="repeat" description="ANK" evidence="3">
    <location>
        <begin position="375"/>
        <end position="407"/>
    </location>
</feature>
<evidence type="ECO:0000313" key="5">
    <source>
        <dbReference type="Proteomes" id="UP000019763"/>
    </source>
</evidence>
<evidence type="ECO:0000313" key="4">
    <source>
        <dbReference type="EMBL" id="EZG44180.1"/>
    </source>
</evidence>
<proteinExistence type="predicted"/>
<dbReference type="InterPro" id="IPR032675">
    <property type="entry name" value="LRR_dom_sf"/>
</dbReference>
<dbReference type="VEuPathDB" id="CryptoDB:GNI_151150"/>
<keyword evidence="1" id="KW-0677">Repeat</keyword>
<dbReference type="SMART" id="SM00248">
    <property type="entry name" value="ANK"/>
    <property type="match status" value="6"/>
</dbReference>
<reference evidence="4" key="1">
    <citation type="submission" date="2013-12" db="EMBL/GenBank/DDBJ databases">
        <authorList>
            <person name="Omoto C.K."/>
            <person name="Sibley D."/>
            <person name="Venepally P."/>
            <person name="Hadjithomas M."/>
            <person name="Karamycheva S."/>
            <person name="Brunk B."/>
            <person name="Roos D."/>
            <person name="Caler E."/>
            <person name="Lorenzi H."/>
        </authorList>
    </citation>
    <scope>NUCLEOTIDE SEQUENCE</scope>
</reference>
<dbReference type="PROSITE" id="PS50297">
    <property type="entry name" value="ANK_REP_REGION"/>
    <property type="match status" value="4"/>
</dbReference>
<evidence type="ECO:0000256" key="1">
    <source>
        <dbReference type="ARBA" id="ARBA00022737"/>
    </source>
</evidence>
<dbReference type="InterPro" id="IPR002110">
    <property type="entry name" value="Ankyrin_rpt"/>
</dbReference>
<feature type="non-terminal residue" evidence="4">
    <location>
        <position position="496"/>
    </location>
</feature>
<sequence length="496" mass="54208">MAPEGASVSNKPRLVSFSAFRGFDPSDLMERYVRQVMTLIHAQTRSDGIVLDLSHCVLIKDSHLVHLLAEDSPFVPSPKVTASRTKLVGVKLDFCNLITDKGLTALLTAHLPHIRLLSLRCVRSEKFTGAPFAQALSPDLWPKLKCALVDFSSITLEACNAVVEMLASRRLESTSPVSQEDVSKGPPWFSFLGSQASKSYMESIGARHLVARLNQALNSGNPSDLRSLKDAADTESLMTDYGPLAEYVSGRGGQYIMNLPVTSCTSEEGGVNVWTLPISLALLNGDPAFVEALVECGAEVDIVDHLGKSPLYRAVSSGNVEVCKYLLEHGVDITPLNITLPTPMNAAVMTKNITITRMLIEYGYPFNLRCPGFKAFKSPLHVAAELPNERLIHDLLDWGADPNLDQNTGNTALHYAAEGGQLECAKLMLRYGCEVDVQNYAMQSPLHLACHENELEIVEYLLCTGSDFLDLADANNETPLVTAIQTRNDRVALRII</sequence>
<dbReference type="Gene3D" id="1.25.40.20">
    <property type="entry name" value="Ankyrin repeat-containing domain"/>
    <property type="match status" value="1"/>
</dbReference>
<comment type="caution">
    <text evidence="4">The sequence shown here is derived from an EMBL/GenBank/DDBJ whole genome shotgun (WGS) entry which is preliminary data.</text>
</comment>
<dbReference type="RefSeq" id="XP_011132778.1">
    <property type="nucleotide sequence ID" value="XM_011134476.1"/>
</dbReference>
<name>A0A023AZG8_GRENI</name>
<dbReference type="OMA" id="NITITRM"/>
<protein>
    <submittedName>
        <fullName evidence="4">Ankyrin repeat protein</fullName>
    </submittedName>
</protein>
<feature type="repeat" description="ANK" evidence="3">
    <location>
        <begin position="306"/>
        <end position="338"/>
    </location>
</feature>
<gene>
    <name evidence="4" type="ORF">GNI_151150</name>
</gene>
<feature type="repeat" description="ANK" evidence="3">
    <location>
        <begin position="408"/>
        <end position="440"/>
    </location>
</feature>
<organism evidence="4 5">
    <name type="scientific">Gregarina niphandrodes</name>
    <name type="common">Septate eugregarine</name>
    <dbReference type="NCBI Taxonomy" id="110365"/>
    <lineage>
        <taxon>Eukaryota</taxon>
        <taxon>Sar</taxon>
        <taxon>Alveolata</taxon>
        <taxon>Apicomplexa</taxon>
        <taxon>Conoidasida</taxon>
        <taxon>Gregarinasina</taxon>
        <taxon>Eugregarinorida</taxon>
        <taxon>Gregarinidae</taxon>
        <taxon>Gregarina</taxon>
    </lineage>
</organism>
<dbReference type="Gene3D" id="3.80.10.10">
    <property type="entry name" value="Ribonuclease Inhibitor"/>
    <property type="match status" value="1"/>
</dbReference>
<accession>A0A023AZG8</accession>
<dbReference type="PANTHER" id="PTHR24173">
    <property type="entry name" value="ANKYRIN REPEAT CONTAINING"/>
    <property type="match status" value="1"/>
</dbReference>
<dbReference type="GeneID" id="22915271"/>
<dbReference type="eggNOG" id="KOG4177">
    <property type="taxonomic scope" value="Eukaryota"/>
</dbReference>
<evidence type="ECO:0000256" key="2">
    <source>
        <dbReference type="ARBA" id="ARBA00023043"/>
    </source>
</evidence>
<dbReference type="EMBL" id="AFNH02001125">
    <property type="protein sequence ID" value="EZG44180.1"/>
    <property type="molecule type" value="Genomic_DNA"/>
</dbReference>
<dbReference type="PROSITE" id="PS50088">
    <property type="entry name" value="ANK_REPEAT"/>
    <property type="match status" value="4"/>
</dbReference>
<dbReference type="Pfam" id="PF12796">
    <property type="entry name" value="Ank_2"/>
    <property type="match status" value="2"/>
</dbReference>
<dbReference type="OrthoDB" id="20872at2759"/>
<dbReference type="Proteomes" id="UP000019763">
    <property type="component" value="Unassembled WGS sequence"/>
</dbReference>
<dbReference type="SUPFAM" id="SSF48403">
    <property type="entry name" value="Ankyrin repeat"/>
    <property type="match status" value="1"/>
</dbReference>
<evidence type="ECO:0000256" key="3">
    <source>
        <dbReference type="PROSITE-ProRule" id="PRU00023"/>
    </source>
</evidence>
<keyword evidence="2 3" id="KW-0040">ANK repeat</keyword>
<dbReference type="InterPro" id="IPR036770">
    <property type="entry name" value="Ankyrin_rpt-contain_sf"/>
</dbReference>
<dbReference type="AlphaFoldDB" id="A0A023AZG8"/>
<keyword evidence="5" id="KW-1185">Reference proteome</keyword>
<feature type="repeat" description="ANK" evidence="3">
    <location>
        <begin position="441"/>
        <end position="467"/>
    </location>
</feature>